<evidence type="ECO:0000313" key="1">
    <source>
        <dbReference type="EMBL" id="AZI75737.1"/>
    </source>
</evidence>
<gene>
    <name evidence="1" type="ORF">SBFV1_gp36</name>
</gene>
<protein>
    <submittedName>
        <fullName evidence="1">Uncharacterized protein</fullName>
    </submittedName>
</protein>
<dbReference type="EMBL" id="MK064562">
    <property type="protein sequence ID" value="AZI75737.1"/>
    <property type="molecule type" value="Genomic_DNA"/>
</dbReference>
<organism evidence="1">
    <name type="scientific">Sulfolobales Beppu filamentous phage 1</name>
    <dbReference type="NCBI Taxonomy" id="2493122"/>
    <lineage>
        <taxon>Viruses</taxon>
        <taxon>Adnaviria</taxon>
        <taxon>Zilligvirae</taxon>
        <taxon>Taleaviricota</taxon>
        <taxon>Tokiviricetes</taxon>
        <taxon>Ligamenvirales</taxon>
        <taxon>Lipothrixviridae</taxon>
        <taxon>Alphalipothrixvirus</taxon>
        <taxon>Alphalipothrixvirus beppuense</taxon>
    </lineage>
</organism>
<name>A0A3S8NEP8_9VIRU</name>
<sequence>MPSYWSIFQFIENLFWLIKNRKHYTETISMMIDVVNHAFICYDYDKILDSVKGDKEAYERLEKSRIC</sequence>
<proteinExistence type="predicted"/>
<accession>A0A3S8NEP8</accession>
<reference evidence="1" key="1">
    <citation type="journal article" date="2018" name="Environ. Microbiol.">
        <title>New archaeal viruses discovered by metagenomic analysis of viral communities in enrichment cultures.</title>
        <authorList>
            <person name="Liu Y."/>
            <person name="Brandt D."/>
            <person name="Ishino S."/>
            <person name="Ishino Y."/>
            <person name="Koonin E.V."/>
            <person name="Kalinowski J."/>
            <person name="Krupovic M."/>
            <person name="Prangishvili D."/>
        </authorList>
    </citation>
    <scope>NUCLEOTIDE SEQUENCE [LARGE SCALE GENOMIC DNA]</scope>
</reference>
<dbReference type="Proteomes" id="UP000267912">
    <property type="component" value="Segment"/>
</dbReference>